<accession>A0ACC1AD67</accession>
<evidence type="ECO:0000313" key="2">
    <source>
        <dbReference type="Proteomes" id="UP001164250"/>
    </source>
</evidence>
<dbReference type="EMBL" id="CM047907">
    <property type="protein sequence ID" value="KAJ0084732.1"/>
    <property type="molecule type" value="Genomic_DNA"/>
</dbReference>
<protein>
    <submittedName>
        <fullName evidence="1">Uncharacterized protein</fullName>
    </submittedName>
</protein>
<proteinExistence type="predicted"/>
<comment type="caution">
    <text evidence="1">The sequence shown here is derived from an EMBL/GenBank/DDBJ whole genome shotgun (WGS) entry which is preliminary data.</text>
</comment>
<sequence>MSTPQNLIPFFARLLDHIYSTKHLHRLKQIHAQTITNGIFSHNFIRNKLVSSYASCHQMQEAHLLFSLTNHQPTFLFNSLIRAYSSLQQFSLSLSIFRQMILSRKPLDTFTFPSILKSCAGLLALKLGKQVHGIALVNGYLTNLANPNALINMYWKCGDLVSAYKVFDGMPERNEISWSAMMAGFGMHGKCDKVFELFDRMMNEQMVPDEVTFVTVLTVCSHGGKVEKGRQYWKMIKEGRFGVRPVLEHYTCMVDMLGRVGLVEEAEKLIMGMHVEADEALWRSLLAACRIHGKVEVAQRVVQKIQRGCL</sequence>
<name>A0ACC1AD67_9ROSI</name>
<dbReference type="Proteomes" id="UP001164250">
    <property type="component" value="Chromosome 11"/>
</dbReference>
<evidence type="ECO:0000313" key="1">
    <source>
        <dbReference type="EMBL" id="KAJ0084732.1"/>
    </source>
</evidence>
<reference evidence="2" key="1">
    <citation type="journal article" date="2023" name="G3 (Bethesda)">
        <title>Genome assembly and association tests identify interacting loci associated with vigor, precocity, and sex in interspecific pistachio rootstocks.</title>
        <authorList>
            <person name="Palmer W."/>
            <person name="Jacygrad E."/>
            <person name="Sagayaradj S."/>
            <person name="Cavanaugh K."/>
            <person name="Han R."/>
            <person name="Bertier L."/>
            <person name="Beede B."/>
            <person name="Kafkas S."/>
            <person name="Golino D."/>
            <person name="Preece J."/>
            <person name="Michelmore R."/>
        </authorList>
    </citation>
    <scope>NUCLEOTIDE SEQUENCE [LARGE SCALE GENOMIC DNA]</scope>
</reference>
<gene>
    <name evidence="1" type="ORF">Patl1_30313</name>
</gene>
<organism evidence="1 2">
    <name type="scientific">Pistacia atlantica</name>
    <dbReference type="NCBI Taxonomy" id="434234"/>
    <lineage>
        <taxon>Eukaryota</taxon>
        <taxon>Viridiplantae</taxon>
        <taxon>Streptophyta</taxon>
        <taxon>Embryophyta</taxon>
        <taxon>Tracheophyta</taxon>
        <taxon>Spermatophyta</taxon>
        <taxon>Magnoliopsida</taxon>
        <taxon>eudicotyledons</taxon>
        <taxon>Gunneridae</taxon>
        <taxon>Pentapetalae</taxon>
        <taxon>rosids</taxon>
        <taxon>malvids</taxon>
        <taxon>Sapindales</taxon>
        <taxon>Anacardiaceae</taxon>
        <taxon>Pistacia</taxon>
    </lineage>
</organism>
<keyword evidence="2" id="KW-1185">Reference proteome</keyword>